<dbReference type="Pfam" id="PF11967">
    <property type="entry name" value="RecO_N"/>
    <property type="match status" value="1"/>
</dbReference>
<dbReference type="Pfam" id="PF02565">
    <property type="entry name" value="RecO_C"/>
    <property type="match status" value="1"/>
</dbReference>
<dbReference type="HAMAP" id="MF_00201">
    <property type="entry name" value="RecO"/>
    <property type="match status" value="1"/>
</dbReference>
<keyword evidence="3 7" id="KW-0227">DNA damage</keyword>
<dbReference type="RefSeq" id="WP_089062420.1">
    <property type="nucleotide sequence ID" value="NZ_CP022315.1"/>
</dbReference>
<gene>
    <name evidence="7" type="primary">recO</name>
    <name evidence="9" type="ORF">CFK37_13885</name>
</gene>
<dbReference type="InterPro" id="IPR022572">
    <property type="entry name" value="DNA_rep/recomb_RecO_N"/>
</dbReference>
<dbReference type="SUPFAM" id="SSF50249">
    <property type="entry name" value="Nucleic acid-binding proteins"/>
    <property type="match status" value="1"/>
</dbReference>
<dbReference type="NCBIfam" id="TIGR00613">
    <property type="entry name" value="reco"/>
    <property type="match status" value="1"/>
</dbReference>
<dbReference type="SUPFAM" id="SSF57863">
    <property type="entry name" value="ArfGap/RecO-like zinc finger"/>
    <property type="match status" value="1"/>
</dbReference>
<evidence type="ECO:0000313" key="9">
    <source>
        <dbReference type="EMBL" id="ASK63161.1"/>
    </source>
</evidence>
<dbReference type="GO" id="GO:0043590">
    <property type="term" value="C:bacterial nucleoid"/>
    <property type="evidence" value="ECO:0007669"/>
    <property type="project" value="TreeGrafter"/>
</dbReference>
<dbReference type="OrthoDB" id="9797083at2"/>
<evidence type="ECO:0000256" key="5">
    <source>
        <dbReference type="ARBA" id="ARBA00023204"/>
    </source>
</evidence>
<dbReference type="PANTHER" id="PTHR33991">
    <property type="entry name" value="DNA REPAIR PROTEIN RECO"/>
    <property type="match status" value="1"/>
</dbReference>
<dbReference type="KEGG" id="vil:CFK37_13885"/>
<dbReference type="InterPro" id="IPR003717">
    <property type="entry name" value="RecO"/>
</dbReference>
<evidence type="ECO:0000256" key="7">
    <source>
        <dbReference type="HAMAP-Rule" id="MF_00201"/>
    </source>
</evidence>
<dbReference type="AlphaFoldDB" id="A0A220U5Q2"/>
<dbReference type="Gene3D" id="2.40.50.140">
    <property type="entry name" value="Nucleic acid-binding proteins"/>
    <property type="match status" value="1"/>
</dbReference>
<dbReference type="Proteomes" id="UP000198312">
    <property type="component" value="Chromosome"/>
</dbReference>
<evidence type="ECO:0000256" key="6">
    <source>
        <dbReference type="ARBA" id="ARBA00033409"/>
    </source>
</evidence>
<sequence length="247" mass="28269">MLEKIEGIVIKTQDYGETHKIITIFSKKIGKFSALARGAKKTKSRMAAVTQPFIHGEFFVYINKGLSTIQQGEVIHSNRAIREDIIKTAFTAYIVELTDKLMESGEPDYFIYDQLMQTISWISEHEFAEIPIMMYELKLYKKGGFVPTVDKCVNCNRYVDLRSFSIAEGGLLCSQCTSIDPSAISLPQSVAKLLRIFLEVGIEQVGTIKMKERNIQLLRNLLDAYYDQYGGYFLKSKRFLKQMDQLK</sequence>
<evidence type="ECO:0000256" key="2">
    <source>
        <dbReference type="ARBA" id="ARBA00021310"/>
    </source>
</evidence>
<keyword evidence="10" id="KW-1185">Reference proteome</keyword>
<dbReference type="InterPro" id="IPR037278">
    <property type="entry name" value="ARFGAP/RecO"/>
</dbReference>
<evidence type="ECO:0000313" key="10">
    <source>
        <dbReference type="Proteomes" id="UP000198312"/>
    </source>
</evidence>
<comment type="function">
    <text evidence="7">Involved in DNA repair and RecF pathway recombination.</text>
</comment>
<dbReference type="GO" id="GO:0006302">
    <property type="term" value="P:double-strand break repair"/>
    <property type="evidence" value="ECO:0007669"/>
    <property type="project" value="TreeGrafter"/>
</dbReference>
<proteinExistence type="inferred from homology"/>
<comment type="similarity">
    <text evidence="1 7">Belongs to the RecO family.</text>
</comment>
<evidence type="ECO:0000256" key="4">
    <source>
        <dbReference type="ARBA" id="ARBA00023172"/>
    </source>
</evidence>
<protein>
    <recommendedName>
        <fullName evidence="2 7">DNA repair protein RecO</fullName>
    </recommendedName>
    <alternativeName>
        <fullName evidence="6 7">Recombination protein O</fullName>
    </alternativeName>
</protein>
<dbReference type="GO" id="GO:0006310">
    <property type="term" value="P:DNA recombination"/>
    <property type="evidence" value="ECO:0007669"/>
    <property type="project" value="UniProtKB-UniRule"/>
</dbReference>
<name>A0A220U5Q2_9BACI</name>
<feature type="domain" description="DNA replication/recombination mediator RecO N-terminal" evidence="8">
    <location>
        <begin position="1"/>
        <end position="77"/>
    </location>
</feature>
<dbReference type="InterPro" id="IPR012340">
    <property type="entry name" value="NA-bd_OB-fold"/>
</dbReference>
<organism evidence="9 10">
    <name type="scientific">Virgibacillus phasianinus</name>
    <dbReference type="NCBI Taxonomy" id="2017483"/>
    <lineage>
        <taxon>Bacteria</taxon>
        <taxon>Bacillati</taxon>
        <taxon>Bacillota</taxon>
        <taxon>Bacilli</taxon>
        <taxon>Bacillales</taxon>
        <taxon>Bacillaceae</taxon>
        <taxon>Virgibacillus</taxon>
    </lineage>
</organism>
<dbReference type="EMBL" id="CP022315">
    <property type="protein sequence ID" value="ASK63161.1"/>
    <property type="molecule type" value="Genomic_DNA"/>
</dbReference>
<dbReference type="InterPro" id="IPR042242">
    <property type="entry name" value="RecO_C"/>
</dbReference>
<keyword evidence="5 7" id="KW-0234">DNA repair</keyword>
<dbReference type="PANTHER" id="PTHR33991:SF1">
    <property type="entry name" value="DNA REPAIR PROTEIN RECO"/>
    <property type="match status" value="1"/>
</dbReference>
<accession>A0A220U5Q2</accession>
<evidence type="ECO:0000259" key="8">
    <source>
        <dbReference type="Pfam" id="PF11967"/>
    </source>
</evidence>
<evidence type="ECO:0000256" key="1">
    <source>
        <dbReference type="ARBA" id="ARBA00007452"/>
    </source>
</evidence>
<keyword evidence="4 7" id="KW-0233">DNA recombination</keyword>
<dbReference type="Gene3D" id="1.20.1440.120">
    <property type="entry name" value="Recombination protein O, C-terminal domain"/>
    <property type="match status" value="1"/>
</dbReference>
<reference evidence="9 10" key="1">
    <citation type="submission" date="2017-07" db="EMBL/GenBank/DDBJ databases">
        <title>Virgibacillus sp. LM2416.</title>
        <authorList>
            <person name="Tak E.J."/>
            <person name="Bae J.-W."/>
        </authorList>
    </citation>
    <scope>NUCLEOTIDE SEQUENCE [LARGE SCALE GENOMIC DNA]</scope>
    <source>
        <strain evidence="9 10">LM2416</strain>
    </source>
</reference>
<evidence type="ECO:0000256" key="3">
    <source>
        <dbReference type="ARBA" id="ARBA00022763"/>
    </source>
</evidence>